<proteinExistence type="predicted"/>
<dbReference type="Pfam" id="PF15057">
    <property type="entry name" value="DUF4537"/>
    <property type="match status" value="1"/>
</dbReference>
<keyword evidence="4" id="KW-1185">Reference proteome</keyword>
<feature type="compositionally biased region" description="Basic residues" evidence="1">
    <location>
        <begin position="1078"/>
        <end position="1088"/>
    </location>
</feature>
<dbReference type="Pfam" id="PF13768">
    <property type="entry name" value="VWA_3"/>
    <property type="match status" value="2"/>
</dbReference>
<feature type="compositionally biased region" description="Basic and acidic residues" evidence="1">
    <location>
        <begin position="689"/>
        <end position="705"/>
    </location>
</feature>
<dbReference type="Gene3D" id="3.40.50.410">
    <property type="entry name" value="von Willebrand factor, type A domain"/>
    <property type="match status" value="1"/>
</dbReference>
<dbReference type="Proteomes" id="UP000326062">
    <property type="component" value="Chromosome 3"/>
</dbReference>
<dbReference type="SUPFAM" id="SSF53300">
    <property type="entry name" value="vWA-like"/>
    <property type="match status" value="1"/>
</dbReference>
<evidence type="ECO:0000259" key="2">
    <source>
        <dbReference type="PROSITE" id="PS50234"/>
    </source>
</evidence>
<dbReference type="PANTHER" id="PTHR46785">
    <property type="entry name" value="VON WILLEBRAND FACTOR A DOMAIN-CONTAINING PROTEIN 3B"/>
    <property type="match status" value="1"/>
</dbReference>
<feature type="compositionally biased region" description="Polar residues" evidence="1">
    <location>
        <begin position="1"/>
        <end position="12"/>
    </location>
</feature>
<feature type="region of interest" description="Disordered" evidence="1">
    <location>
        <begin position="689"/>
        <end position="717"/>
    </location>
</feature>
<feature type="compositionally biased region" description="Polar residues" evidence="1">
    <location>
        <begin position="1172"/>
        <end position="1182"/>
    </location>
</feature>
<feature type="region of interest" description="Disordered" evidence="1">
    <location>
        <begin position="1132"/>
        <end position="1157"/>
    </location>
</feature>
<dbReference type="InterPro" id="IPR032770">
    <property type="entry name" value="DUF4537"/>
</dbReference>
<feature type="domain" description="VWFA" evidence="2">
    <location>
        <begin position="465"/>
        <end position="641"/>
    </location>
</feature>
<evidence type="ECO:0000313" key="3">
    <source>
        <dbReference type="EMBL" id="KAB0380380.1"/>
    </source>
</evidence>
<feature type="region of interest" description="Disordered" evidence="1">
    <location>
        <begin position="1068"/>
        <end position="1106"/>
    </location>
</feature>
<feature type="region of interest" description="Disordered" evidence="1">
    <location>
        <begin position="1172"/>
        <end position="1197"/>
    </location>
</feature>
<name>A0A5J5MJR2_MUNRE</name>
<protein>
    <recommendedName>
        <fullName evidence="2">VWFA domain-containing protein</fullName>
    </recommendedName>
</protein>
<feature type="compositionally biased region" description="Polar residues" evidence="1">
    <location>
        <begin position="1139"/>
        <end position="1149"/>
    </location>
</feature>
<feature type="region of interest" description="Disordered" evidence="1">
    <location>
        <begin position="1"/>
        <end position="29"/>
    </location>
</feature>
<evidence type="ECO:0000256" key="1">
    <source>
        <dbReference type="SAM" id="MobiDB-lite"/>
    </source>
</evidence>
<accession>A0A5J5MJR2</accession>
<dbReference type="InterPro" id="IPR002035">
    <property type="entry name" value="VWF_A"/>
</dbReference>
<comment type="caution">
    <text evidence="3">The sequence shown here is derived from an EMBL/GenBank/DDBJ whole genome shotgun (WGS) entry which is preliminary data.</text>
</comment>
<dbReference type="PROSITE" id="PS50234">
    <property type="entry name" value="VWFA"/>
    <property type="match status" value="1"/>
</dbReference>
<dbReference type="CDD" id="cd00198">
    <property type="entry name" value="vWFA"/>
    <property type="match status" value="1"/>
</dbReference>
<feature type="compositionally biased region" description="Basic and acidic residues" evidence="1">
    <location>
        <begin position="13"/>
        <end position="28"/>
    </location>
</feature>
<dbReference type="InterPro" id="IPR036465">
    <property type="entry name" value="vWFA_dom_sf"/>
</dbReference>
<sequence length="1197" mass="135241">MEVPGSSSTISEDQTRRQEGLSDTRTDSVKQSLISSEEWLQLHGLKSNKLTLKQILSQIGFPHCEDYVMSLGRLVASRYANGLFPQIYTTEDGRVYNLTAKSELISQYMEHLTQAMESYKQRMDWLTSNSRQIFGVILEQCITIVLDFGGMLEEELNLCRDALTMVLQEQVAHIAKFNVIRVSQEPVKWQENTVPVTAPSIAAAISWVEKLPFELASSHTSCLDALLEAGKDEVIESIYYFVVGDVPEESKELLLQQALKIPCPVCTVSFNARGQGTIAFLKELSAKTFSRFHAFAERTECVEFPAFPIKDGDSVITWNSRKLKGKLPPDGEATHTLASNPEDTWDSEKWLQKYGLKAQKLSFYNVIADCSFRHADGVVDIKAKPENESVQTSAETNKKTVHAKYCSRFVHAPWKDGSLVHVCITKEKYMWFSERVHAVLAQIQRRIKWLQDGSRGLFGKVPSDCVYILIDTSHSVKGKLDLVKSKVIQLIQEQLKHKRKFNFVQFDAQASAWQEKLVEINEENLKGAQAWIRDIKIGSSTNTLSALQIAFADEETQVIYLLTDGRPDQSPEMVMDQVKVFQKIPIYTISFCYNDEIANGFLKDLASLTGGEFHSYNFGCKDPYTPEAVQDEDLTLLIKEMEQGRNDLEKVQDLYSESLVMDWWYNAEKDGDKHQKEICSMVSTPEKCAKPHTDVKSSRMPKIPEDPSSQKIQGKKVLHAEPTKTSLLRSQLSTLKSSACSERRDRISNSSSWNMPSDREMGILLTNEFPDDKSLERLTREGSQVYDHDSAGMSSASWLKIHGLAAKKLTIMDALSMAAIPHSSTYVPVLDKHVVSKVFDEVFPLAHVCNDTNKMTLINPQGVKLDIYKQKVEQAIKSYEKRLNKIVWRALSPEEKKKLDANKPMQYLENKAALNEALERLNWPISLKELSLLENEILAGKMYVQQAMELQEAIKKENYVSKALEEVGDYVFAKIVIPKGFDFYVPAIVIALPNQDMAEDKFYTVLKCNNRREFCPRSALIKISQNKYALSCSHIKSPPIQEDSKVEDMDTKNSTLLVWPIKEVNTGDLQATRQENPRRKKKKARKRLPLQEVVSSDSDDASRGNSFRRMSSDWGLAVNQPCHRCHTHTWKTPPCPHQATHSRGLNSTTEKPESSLVPSMFTRTSVSSGLLSATRHCGTSPSAEVRPRAILSSPSLA</sequence>
<gene>
    <name evidence="3" type="ORF">FD755_008164</name>
</gene>
<evidence type="ECO:0000313" key="4">
    <source>
        <dbReference type="Proteomes" id="UP000326062"/>
    </source>
</evidence>
<organism evidence="3 4">
    <name type="scientific">Muntiacus reevesi</name>
    <name type="common">Reeves' muntjac</name>
    <name type="synonym">Cervus reevesi</name>
    <dbReference type="NCBI Taxonomy" id="9886"/>
    <lineage>
        <taxon>Eukaryota</taxon>
        <taxon>Metazoa</taxon>
        <taxon>Chordata</taxon>
        <taxon>Craniata</taxon>
        <taxon>Vertebrata</taxon>
        <taxon>Euteleostomi</taxon>
        <taxon>Mammalia</taxon>
        <taxon>Eutheria</taxon>
        <taxon>Laurasiatheria</taxon>
        <taxon>Artiodactyla</taxon>
        <taxon>Ruminantia</taxon>
        <taxon>Pecora</taxon>
        <taxon>Cervidae</taxon>
        <taxon>Muntiacinae</taxon>
        <taxon>Muntiacus</taxon>
    </lineage>
</organism>
<dbReference type="AlphaFoldDB" id="A0A5J5MJR2"/>
<dbReference type="PANTHER" id="PTHR46785:SF1">
    <property type="entry name" value="VON WILLEBRAND FACTOR A DOMAIN-CONTAINING PROTEIN 3B"/>
    <property type="match status" value="1"/>
</dbReference>
<dbReference type="EMBL" id="VCEB01000003">
    <property type="protein sequence ID" value="KAB0380380.1"/>
    <property type="molecule type" value="Genomic_DNA"/>
</dbReference>
<reference evidence="3 4" key="1">
    <citation type="submission" date="2019-06" db="EMBL/GenBank/DDBJ databases">
        <title>Discovery of a novel chromosome fission-fusion reversal in muntjac.</title>
        <authorList>
            <person name="Mudd A.B."/>
            <person name="Bredeson J.V."/>
            <person name="Baum R."/>
            <person name="Hockemeyer D."/>
            <person name="Rokhsar D.S."/>
        </authorList>
    </citation>
    <scope>NUCLEOTIDE SEQUENCE [LARGE SCALE GENOMIC DNA]</scope>
    <source>
        <strain evidence="3">UCam_UCB_Mr</strain>
        <tissue evidence="3">Fibroblast cell line</tissue>
    </source>
</reference>